<organism evidence="1 2">
    <name type="scientific">Sphingobacterium griseoflavum</name>
    <dbReference type="NCBI Taxonomy" id="1474952"/>
    <lineage>
        <taxon>Bacteria</taxon>
        <taxon>Pseudomonadati</taxon>
        <taxon>Bacteroidota</taxon>
        <taxon>Sphingobacteriia</taxon>
        <taxon>Sphingobacteriales</taxon>
        <taxon>Sphingobacteriaceae</taxon>
        <taxon>Sphingobacterium</taxon>
    </lineage>
</organism>
<gene>
    <name evidence="1" type="ORF">GCM10017764_13720</name>
</gene>
<keyword evidence="2" id="KW-1185">Reference proteome</keyword>
<proteinExistence type="predicted"/>
<dbReference type="Proteomes" id="UP000620550">
    <property type="component" value="Unassembled WGS sequence"/>
</dbReference>
<dbReference type="EMBL" id="BNAF01000004">
    <property type="protein sequence ID" value="GHE31829.1"/>
    <property type="molecule type" value="Genomic_DNA"/>
</dbReference>
<protein>
    <recommendedName>
        <fullName evidence="3">Natural product</fullName>
    </recommendedName>
</protein>
<evidence type="ECO:0008006" key="3">
    <source>
        <dbReference type="Google" id="ProtNLM"/>
    </source>
</evidence>
<reference evidence="2" key="1">
    <citation type="journal article" date="2019" name="Int. J. Syst. Evol. Microbiol.">
        <title>The Global Catalogue of Microorganisms (GCM) 10K type strain sequencing project: providing services to taxonomists for standard genome sequencing and annotation.</title>
        <authorList>
            <consortium name="The Broad Institute Genomics Platform"/>
            <consortium name="The Broad Institute Genome Sequencing Center for Infectious Disease"/>
            <person name="Wu L."/>
            <person name="Ma J."/>
        </authorList>
    </citation>
    <scope>NUCLEOTIDE SEQUENCE [LARGE SCALE GENOMIC DNA]</scope>
    <source>
        <strain evidence="2">CGMCC 1.12966</strain>
    </source>
</reference>
<evidence type="ECO:0000313" key="1">
    <source>
        <dbReference type="EMBL" id="GHE31829.1"/>
    </source>
</evidence>
<evidence type="ECO:0000313" key="2">
    <source>
        <dbReference type="Proteomes" id="UP000620550"/>
    </source>
</evidence>
<name>A0ABQ3HVZ6_9SPHI</name>
<comment type="caution">
    <text evidence="1">The sequence shown here is derived from an EMBL/GenBank/DDBJ whole genome shotgun (WGS) entry which is preliminary data.</text>
</comment>
<accession>A0ABQ3HVZ6</accession>
<dbReference type="RefSeq" id="WP_189625895.1">
    <property type="nucleotide sequence ID" value="NZ_BNAF01000004.1"/>
</dbReference>
<sequence>MKISLKNLNLKEVEKLTREQLKDVFGGVVQPTTGGGCAVACRTEGSSCITTDCKPGTCGWYMGFFGCK</sequence>